<evidence type="ECO:0000313" key="2">
    <source>
        <dbReference type="Proteomes" id="UP001497472"/>
    </source>
</evidence>
<keyword evidence="2" id="KW-1185">Reference proteome</keyword>
<sequence length="142" mass="16360">MSHDNQRSIRICSTRRPRVRGSLRADDSVSADLARCPVKCAERHPRVSRQIMKLVSENINFMFPHTLRAFHGRSHQRQSSKNINHIPDPLLNELMTRSIVPAFPERGATRLLDDVTSVESFGCVLWKTDAPEHIMRRSYLTQ</sequence>
<gene>
    <name evidence="1" type="ORF">LNINA_LOCUS20</name>
</gene>
<reference evidence="1 2" key="1">
    <citation type="submission" date="2023-11" db="EMBL/GenBank/DDBJ databases">
        <authorList>
            <person name="Okamura Y."/>
        </authorList>
    </citation>
    <scope>NUCLEOTIDE SEQUENCE [LARGE SCALE GENOMIC DNA]</scope>
</reference>
<proteinExistence type="predicted"/>
<comment type="caution">
    <text evidence="1">The sequence shown here is derived from an EMBL/GenBank/DDBJ whole genome shotgun (WGS) entry which is preliminary data.</text>
</comment>
<dbReference type="EMBL" id="CAVLEF010000001">
    <property type="protein sequence ID" value="CAK1539925.1"/>
    <property type="molecule type" value="Genomic_DNA"/>
</dbReference>
<name>A0AAV1IUY2_9NEOP</name>
<dbReference type="AlphaFoldDB" id="A0AAV1IUY2"/>
<organism evidence="1 2">
    <name type="scientific">Leptosia nina</name>
    <dbReference type="NCBI Taxonomy" id="320188"/>
    <lineage>
        <taxon>Eukaryota</taxon>
        <taxon>Metazoa</taxon>
        <taxon>Ecdysozoa</taxon>
        <taxon>Arthropoda</taxon>
        <taxon>Hexapoda</taxon>
        <taxon>Insecta</taxon>
        <taxon>Pterygota</taxon>
        <taxon>Neoptera</taxon>
        <taxon>Endopterygota</taxon>
        <taxon>Lepidoptera</taxon>
        <taxon>Glossata</taxon>
        <taxon>Ditrysia</taxon>
        <taxon>Papilionoidea</taxon>
        <taxon>Pieridae</taxon>
        <taxon>Pierinae</taxon>
        <taxon>Leptosia</taxon>
    </lineage>
</organism>
<evidence type="ECO:0000313" key="1">
    <source>
        <dbReference type="EMBL" id="CAK1539925.1"/>
    </source>
</evidence>
<evidence type="ECO:0008006" key="3">
    <source>
        <dbReference type="Google" id="ProtNLM"/>
    </source>
</evidence>
<dbReference type="Proteomes" id="UP001497472">
    <property type="component" value="Unassembled WGS sequence"/>
</dbReference>
<accession>A0AAV1IUY2</accession>
<protein>
    <recommendedName>
        <fullName evidence="3">Cytochrome P450</fullName>
    </recommendedName>
</protein>